<name>A0A6A7ANX6_9PLEO</name>
<proteinExistence type="predicted"/>
<evidence type="ECO:0000256" key="1">
    <source>
        <dbReference type="SAM" id="MobiDB-lite"/>
    </source>
</evidence>
<dbReference type="EMBL" id="MU006497">
    <property type="protein sequence ID" value="KAF2843879.1"/>
    <property type="molecule type" value="Genomic_DNA"/>
</dbReference>
<feature type="compositionally biased region" description="Low complexity" evidence="1">
    <location>
        <begin position="258"/>
        <end position="268"/>
    </location>
</feature>
<dbReference type="GO" id="GO:0003676">
    <property type="term" value="F:nucleic acid binding"/>
    <property type="evidence" value="ECO:0007669"/>
    <property type="project" value="InterPro"/>
</dbReference>
<organism evidence="3 4">
    <name type="scientific">Plenodomus tracheiphilus IPT5</name>
    <dbReference type="NCBI Taxonomy" id="1408161"/>
    <lineage>
        <taxon>Eukaryota</taxon>
        <taxon>Fungi</taxon>
        <taxon>Dikarya</taxon>
        <taxon>Ascomycota</taxon>
        <taxon>Pezizomycotina</taxon>
        <taxon>Dothideomycetes</taxon>
        <taxon>Pleosporomycetidae</taxon>
        <taxon>Pleosporales</taxon>
        <taxon>Pleosporineae</taxon>
        <taxon>Leptosphaeriaceae</taxon>
        <taxon>Plenodomus</taxon>
    </lineage>
</organism>
<keyword evidence="4" id="KW-1185">Reference proteome</keyword>
<feature type="region of interest" description="Disordered" evidence="1">
    <location>
        <begin position="220"/>
        <end position="289"/>
    </location>
</feature>
<dbReference type="AlphaFoldDB" id="A0A6A7ANX6"/>
<evidence type="ECO:0000313" key="3">
    <source>
        <dbReference type="EMBL" id="KAF2843879.1"/>
    </source>
</evidence>
<feature type="compositionally biased region" description="Polar residues" evidence="1">
    <location>
        <begin position="224"/>
        <end position="233"/>
    </location>
</feature>
<sequence>MDRDHRKADSEARYSLYSGLLHDKTKEYNVEPSYVFNIYKKGFMGVMVLACICSDGTALSPALIFQSAAEALQSSWAEEIDPEKHPVLISSSSSAWTLLRDRETRRKACSRYQLLLLDGHGFHLTMDFIKYCDQKKILLVVISPHEKETAFCSLRFFEETGRFRQEASSSDESLNSVLIGDDWLKPESIVHLTAKDLRTRSSILCRDIRGLQDALLVKKRQQKESSTLQPSKSQEYHGEAGFRSPKKVRQARDDDVTRQQQQAQQLQLQKDKRHHSKKQARLYKLQQAQEKRVERERLKEVREEKAKKVAEKECHKAARDAIKAVQLSQKGSCKASQAFTQNQKRQKRAVIDSSHVQAKVATSSDPAPSAHLGRNVKLLSLCQDRRGEL</sequence>
<evidence type="ECO:0000259" key="2">
    <source>
        <dbReference type="Pfam" id="PF03184"/>
    </source>
</evidence>
<dbReference type="OrthoDB" id="3695345at2759"/>
<feature type="region of interest" description="Disordered" evidence="1">
    <location>
        <begin position="340"/>
        <end position="372"/>
    </location>
</feature>
<reference evidence="3" key="1">
    <citation type="submission" date="2020-01" db="EMBL/GenBank/DDBJ databases">
        <authorList>
            <consortium name="DOE Joint Genome Institute"/>
            <person name="Haridas S."/>
            <person name="Albert R."/>
            <person name="Binder M."/>
            <person name="Bloem J."/>
            <person name="Labutti K."/>
            <person name="Salamov A."/>
            <person name="Andreopoulos B."/>
            <person name="Baker S.E."/>
            <person name="Barry K."/>
            <person name="Bills G."/>
            <person name="Bluhm B.H."/>
            <person name="Cannon C."/>
            <person name="Castanera R."/>
            <person name="Culley D.E."/>
            <person name="Daum C."/>
            <person name="Ezra D."/>
            <person name="Gonzalez J.B."/>
            <person name="Henrissat B."/>
            <person name="Kuo A."/>
            <person name="Liang C."/>
            <person name="Lipzen A."/>
            <person name="Lutzoni F."/>
            <person name="Magnuson J."/>
            <person name="Mondo S."/>
            <person name="Nolan M."/>
            <person name="Ohm R."/>
            <person name="Pangilinan J."/>
            <person name="Park H.-J."/>
            <person name="Ramirez L."/>
            <person name="Alfaro M."/>
            <person name="Sun H."/>
            <person name="Tritt A."/>
            <person name="Yoshinaga Y."/>
            <person name="Zwiers L.-H."/>
            <person name="Turgeon B.G."/>
            <person name="Goodwin S.B."/>
            <person name="Spatafora J.W."/>
            <person name="Crous P.W."/>
            <person name="Grigoriev I.V."/>
        </authorList>
    </citation>
    <scope>NUCLEOTIDE SEQUENCE</scope>
    <source>
        <strain evidence="3">IPT5</strain>
    </source>
</reference>
<evidence type="ECO:0000313" key="4">
    <source>
        <dbReference type="Proteomes" id="UP000799423"/>
    </source>
</evidence>
<feature type="domain" description="DDE-1" evidence="2">
    <location>
        <begin position="47"/>
        <end position="146"/>
    </location>
</feature>
<dbReference type="Pfam" id="PF03184">
    <property type="entry name" value="DDE_1"/>
    <property type="match status" value="1"/>
</dbReference>
<dbReference type="Proteomes" id="UP000799423">
    <property type="component" value="Unassembled WGS sequence"/>
</dbReference>
<feature type="compositionally biased region" description="Basic residues" evidence="1">
    <location>
        <begin position="271"/>
        <end position="281"/>
    </location>
</feature>
<dbReference type="InterPro" id="IPR004875">
    <property type="entry name" value="DDE_SF_endonuclease_dom"/>
</dbReference>
<protein>
    <recommendedName>
        <fullName evidence="2">DDE-1 domain-containing protein</fullName>
    </recommendedName>
</protein>
<feature type="compositionally biased region" description="Polar residues" evidence="1">
    <location>
        <begin position="354"/>
        <end position="366"/>
    </location>
</feature>
<accession>A0A6A7ANX6</accession>
<gene>
    <name evidence="3" type="ORF">T440DRAFT_503179</name>
</gene>